<evidence type="ECO:0000256" key="1">
    <source>
        <dbReference type="ARBA" id="ARBA00004123"/>
    </source>
</evidence>
<name>A0A9J6CE48_POLVA</name>
<dbReference type="AlphaFoldDB" id="A0A9J6CE48"/>
<reference evidence="13" key="1">
    <citation type="submission" date="2021-03" db="EMBL/GenBank/DDBJ databases">
        <title>Chromosome level genome of the anhydrobiotic midge Polypedilum vanderplanki.</title>
        <authorList>
            <person name="Yoshida Y."/>
            <person name="Kikawada T."/>
            <person name="Gusev O."/>
        </authorList>
    </citation>
    <scope>NUCLEOTIDE SEQUENCE</scope>
    <source>
        <strain evidence="13">NIAS01</strain>
        <tissue evidence="13">Whole body or cell culture</tissue>
    </source>
</reference>
<dbReference type="PANTHER" id="PTHR28547">
    <property type="entry name" value="PROTEIN MMS22-LIKE"/>
    <property type="match status" value="1"/>
</dbReference>
<dbReference type="InterPro" id="IPR042320">
    <property type="entry name" value="MMS22-like"/>
</dbReference>
<dbReference type="GO" id="GO:0043596">
    <property type="term" value="C:nuclear replication fork"/>
    <property type="evidence" value="ECO:0007669"/>
    <property type="project" value="TreeGrafter"/>
</dbReference>
<evidence type="ECO:0000256" key="10">
    <source>
        <dbReference type="ARBA" id="ARBA00033326"/>
    </source>
</evidence>
<dbReference type="GO" id="GO:0000724">
    <property type="term" value="P:double-strand break repair via homologous recombination"/>
    <property type="evidence" value="ECO:0007669"/>
    <property type="project" value="InterPro"/>
</dbReference>
<accession>A0A9J6CE48</accession>
<keyword evidence="5" id="KW-0158">Chromosome</keyword>
<dbReference type="EMBL" id="JADBJN010000001">
    <property type="protein sequence ID" value="KAG5680205.1"/>
    <property type="molecule type" value="Genomic_DNA"/>
</dbReference>
<protein>
    <recommendedName>
        <fullName evidence="4">Protein MMS22-like</fullName>
    </recommendedName>
    <alternativeName>
        <fullName evidence="10">Methyl methanesulfonate-sensitivity protein 22-like</fullName>
    </alternativeName>
</protein>
<evidence type="ECO:0000256" key="7">
    <source>
        <dbReference type="ARBA" id="ARBA00022853"/>
    </source>
</evidence>
<feature type="domain" description="MMS22-like C-terminal" evidence="12">
    <location>
        <begin position="758"/>
        <end position="1140"/>
    </location>
</feature>
<dbReference type="PANTHER" id="PTHR28547:SF1">
    <property type="entry name" value="PROTEIN MMS22-LIKE"/>
    <property type="match status" value="1"/>
</dbReference>
<gene>
    <name evidence="13" type="ORF">PVAND_009730</name>
</gene>
<dbReference type="Pfam" id="PF14911">
    <property type="entry name" value="MMS22L_C"/>
    <property type="match status" value="1"/>
</dbReference>
<evidence type="ECO:0000256" key="4">
    <source>
        <dbReference type="ARBA" id="ARBA00021061"/>
    </source>
</evidence>
<keyword evidence="8" id="KW-0234">DNA repair</keyword>
<keyword evidence="9" id="KW-0539">Nucleus</keyword>
<keyword evidence="6" id="KW-0227">DNA damage</keyword>
<keyword evidence="14" id="KW-1185">Reference proteome</keyword>
<evidence type="ECO:0000256" key="3">
    <source>
        <dbReference type="ARBA" id="ARBA00006585"/>
    </source>
</evidence>
<evidence type="ECO:0000256" key="9">
    <source>
        <dbReference type="ARBA" id="ARBA00023242"/>
    </source>
</evidence>
<comment type="similarity">
    <text evidence="3">Belongs to the MMS22 family. MMS22L subfamily.</text>
</comment>
<proteinExistence type="inferred from homology"/>
<dbReference type="OrthoDB" id="8193282at2759"/>
<evidence type="ECO:0000256" key="6">
    <source>
        <dbReference type="ARBA" id="ARBA00022763"/>
    </source>
</evidence>
<evidence type="ECO:0000259" key="12">
    <source>
        <dbReference type="Pfam" id="PF14911"/>
    </source>
</evidence>
<dbReference type="GO" id="GO:0006325">
    <property type="term" value="P:chromatin organization"/>
    <property type="evidence" value="ECO:0007669"/>
    <property type="project" value="UniProtKB-KW"/>
</dbReference>
<dbReference type="GO" id="GO:0031297">
    <property type="term" value="P:replication fork processing"/>
    <property type="evidence" value="ECO:0007669"/>
    <property type="project" value="InterPro"/>
</dbReference>
<comment type="caution">
    <text evidence="13">The sequence shown here is derived from an EMBL/GenBank/DDBJ whole genome shotgun (WGS) entry which is preliminary data.</text>
</comment>
<evidence type="ECO:0000256" key="5">
    <source>
        <dbReference type="ARBA" id="ARBA00022454"/>
    </source>
</evidence>
<organism evidence="13 14">
    <name type="scientific">Polypedilum vanderplanki</name>
    <name type="common">Sleeping chironomid midge</name>
    <dbReference type="NCBI Taxonomy" id="319348"/>
    <lineage>
        <taxon>Eukaryota</taxon>
        <taxon>Metazoa</taxon>
        <taxon>Ecdysozoa</taxon>
        <taxon>Arthropoda</taxon>
        <taxon>Hexapoda</taxon>
        <taxon>Insecta</taxon>
        <taxon>Pterygota</taxon>
        <taxon>Neoptera</taxon>
        <taxon>Endopterygota</taxon>
        <taxon>Diptera</taxon>
        <taxon>Nematocera</taxon>
        <taxon>Chironomoidea</taxon>
        <taxon>Chironomidae</taxon>
        <taxon>Chironominae</taxon>
        <taxon>Polypedilum</taxon>
        <taxon>Polypedilum</taxon>
    </lineage>
</organism>
<feature type="domain" description="Protein MMS22-like N-terminal" evidence="11">
    <location>
        <begin position="223"/>
        <end position="643"/>
    </location>
</feature>
<evidence type="ECO:0000313" key="13">
    <source>
        <dbReference type="EMBL" id="KAG5680205.1"/>
    </source>
</evidence>
<dbReference type="InterPro" id="IPR029425">
    <property type="entry name" value="MMS22L_N"/>
</dbReference>
<evidence type="ECO:0000259" key="11">
    <source>
        <dbReference type="Pfam" id="PF14910"/>
    </source>
</evidence>
<dbReference type="Proteomes" id="UP001107558">
    <property type="component" value="Chromosome 1"/>
</dbReference>
<keyword evidence="7" id="KW-0156">Chromatin regulator</keyword>
<evidence type="ECO:0000256" key="2">
    <source>
        <dbReference type="ARBA" id="ARBA00004286"/>
    </source>
</evidence>
<evidence type="ECO:0000313" key="14">
    <source>
        <dbReference type="Proteomes" id="UP001107558"/>
    </source>
</evidence>
<evidence type="ECO:0000256" key="8">
    <source>
        <dbReference type="ARBA" id="ARBA00023204"/>
    </source>
</evidence>
<dbReference type="InterPro" id="IPR029424">
    <property type="entry name" value="MMS22L_C"/>
</dbReference>
<sequence length="1142" mass="133040">MDENIFDFDSQYQELLFEDNDNQGDLKTLKTNARENEDEYTNLNLFSIFFNCTGDSKANFNDSIFEKDLEILLNHQNFEIPNEFELFDIQFDENFENFDILIQMARADIQKLHLSSLDSFHKTFYNLRENVTKLLLILRCNYQLLTDNQLKLIRFALGTFDSMANFSLMYMSFCNDGNTSTSSNYHLLHGMLEWKWIWITMCYKLDYFKGQIGGDDAESFIEIKLLIYDLITLSISKFQKCNNANLIFTTPFICSCVREMWLLLYSFIQKLQDNQINFWDIVSNVIEELSKGKSLYENFASKKALFRSSNFMTCRNFDQFSLWIISGLTKLIGSEYPQIMNDRQSYELYENLIKNFLKTDQTEENMRVLLLMISEVLLNVWQPKADILMLLWENFQKKINSPFLIAGQNPNFLAVSANTAASFLEQIRNQQNTAVSKLNPNLTSYSIFVYALGKMVQRFSDDGQKVHIQRILGRIYTKFPAPKLKQLNEMGIHNILKLFITLALSTNLNDIDSKLCDTLLQIPLDKPNHQQLIMKGHISMLILYCENSLNISQYLTKLMTQINILMQQSSSSSTNILKVLSESLSLIVLRNMNENADVFENGEDLLIDSWIIKFLENSTTAEQDRLYETINKIIIKVQSVQHSSLVSNQTSLITQKLFNFLLPYARQNFGKVESIWMPEMIANLCLLSLEPNIILNDIPKFETLFRTFVEINSTNFEQSIKFITIILRSCHDVDKLDMQLIIQNWIRFSVLLSGSNYELKELTKNLIHLPEFTTLCNTSLTKPEEFLNSKEPLCTFISDIGKKYADSNNQEKFQLVEKVHTYFSTFEKWSLPILQQNSTQKSTASQSQTNSVDEHIMRIYTFIAITFLHCAELIFIRTKSSCFFNVAISHFILPSTVMMGQSPVRSMILSIHKVWPLLIEGTSRLNYKNDQHINKVLSDIIIKWAPFLKLSSNSKFVAKPFISITNFKNLDLIEFFWMKLSKNFLALQPGRKVNSHCYMILNVIEEVMHVVECEEKRMIAIWRSIMQQIIEMAMLFEEIEPAQKTCMNLIERYIKNKNFDTSTTMNEHLMKNLKNITNSTSLSYHSALYFKFLTKLSKHRVTIVNSLLSHLITQIEKVEQLRGSGRDVKLRNLYDQLQSQCR</sequence>
<dbReference type="Pfam" id="PF14910">
    <property type="entry name" value="MMS22L_N"/>
    <property type="match status" value="1"/>
</dbReference>
<comment type="subcellular location">
    <subcellularLocation>
        <location evidence="2">Chromosome</location>
    </subcellularLocation>
    <subcellularLocation>
        <location evidence="1">Nucleus</location>
    </subcellularLocation>
</comment>